<proteinExistence type="predicted"/>
<gene>
    <name evidence="1" type="ORF">TM49_14790</name>
</gene>
<dbReference type="EMBL" id="CP010803">
    <property type="protein sequence ID" value="AJY46658.1"/>
    <property type="molecule type" value="Genomic_DNA"/>
</dbReference>
<dbReference type="RefSeq" id="WP_045682379.1">
    <property type="nucleotide sequence ID" value="NZ_CP010803.1"/>
</dbReference>
<name>A0A0D5LTF4_MAREN</name>
<organism evidence="1 2">
    <name type="scientific">Martelella endophytica</name>
    <dbReference type="NCBI Taxonomy" id="1486262"/>
    <lineage>
        <taxon>Bacteria</taxon>
        <taxon>Pseudomonadati</taxon>
        <taxon>Pseudomonadota</taxon>
        <taxon>Alphaproteobacteria</taxon>
        <taxon>Hyphomicrobiales</taxon>
        <taxon>Aurantimonadaceae</taxon>
        <taxon>Martelella</taxon>
    </lineage>
</organism>
<dbReference type="Gene3D" id="1.10.3290.10">
    <property type="entry name" value="Fido-like domain"/>
    <property type="match status" value="1"/>
</dbReference>
<evidence type="ECO:0000313" key="1">
    <source>
        <dbReference type="EMBL" id="AJY46658.1"/>
    </source>
</evidence>
<evidence type="ECO:0000313" key="2">
    <source>
        <dbReference type="Proteomes" id="UP000032611"/>
    </source>
</evidence>
<dbReference type="PATRIC" id="fig|1486262.3.peg.3058"/>
<reference evidence="1 2" key="1">
    <citation type="journal article" date="2015" name="Genome Announc.">
        <title>Complete genome sequence of Martelella endophytica YC6887, which has antifungal activity associated with a halophyte.</title>
        <authorList>
            <person name="Khan A."/>
            <person name="Khan H."/>
            <person name="Chung E.J."/>
            <person name="Hossain M.T."/>
            <person name="Chung Y.R."/>
        </authorList>
    </citation>
    <scope>NUCLEOTIDE SEQUENCE [LARGE SCALE GENOMIC DNA]</scope>
    <source>
        <strain evidence="1">YC6887</strain>
    </source>
</reference>
<dbReference type="STRING" id="1486262.TM49_14790"/>
<protein>
    <recommendedName>
        <fullName evidence="3">Fido domain-containing protein</fullName>
    </recommendedName>
</protein>
<accession>A0A0D5LTF4</accession>
<dbReference type="AlphaFoldDB" id="A0A0D5LTF4"/>
<keyword evidence="2" id="KW-1185">Reference proteome</keyword>
<dbReference type="Proteomes" id="UP000032611">
    <property type="component" value="Chromosome"/>
</dbReference>
<dbReference type="HOGENOM" id="CLU_1194069_0_0_5"/>
<dbReference type="SUPFAM" id="SSF140931">
    <property type="entry name" value="Fic-like"/>
    <property type="match status" value="1"/>
</dbReference>
<dbReference type="OrthoDB" id="371214at2"/>
<dbReference type="KEGG" id="mey:TM49_14790"/>
<dbReference type="InterPro" id="IPR036597">
    <property type="entry name" value="Fido-like_dom_sf"/>
</dbReference>
<evidence type="ECO:0008006" key="3">
    <source>
        <dbReference type="Google" id="ProtNLM"/>
    </source>
</evidence>
<sequence>MFKHCLDLEKIEARLRETQREFDRINALLTMRRDGMPDAIIEQMLEGYAYVNRLLINGTEIMKLGEFHHLLELNHLVLCGSSSERRAEFRNHIERTEAHFYDREAGDIGGLVDWYQRHTSKPVRKLAAGVYVRVLSRPQLFIEGNHRTGALIMSYLLGLQGKPPFVLTPENAEAYFNPSTLVRDSHKYSLDELIKIPKLARYFANFLQENEDDSLLVKTKSLQAS</sequence>